<dbReference type="InterPro" id="IPR031974">
    <property type="entry name" value="PDCD7"/>
</dbReference>
<name>A0A137PAK9_CONC2</name>
<dbReference type="EMBL" id="KQ964461">
    <property type="protein sequence ID" value="KXN72059.1"/>
    <property type="molecule type" value="Genomic_DNA"/>
</dbReference>
<evidence type="ECO:0000313" key="2">
    <source>
        <dbReference type="Proteomes" id="UP000070444"/>
    </source>
</evidence>
<reference evidence="1 2" key="1">
    <citation type="journal article" date="2015" name="Genome Biol. Evol.">
        <title>Phylogenomic analyses indicate that early fungi evolved digesting cell walls of algal ancestors of land plants.</title>
        <authorList>
            <person name="Chang Y."/>
            <person name="Wang S."/>
            <person name="Sekimoto S."/>
            <person name="Aerts A.L."/>
            <person name="Choi C."/>
            <person name="Clum A."/>
            <person name="LaButti K.M."/>
            <person name="Lindquist E.A."/>
            <person name="Yee Ngan C."/>
            <person name="Ohm R.A."/>
            <person name="Salamov A.A."/>
            <person name="Grigoriev I.V."/>
            <person name="Spatafora J.W."/>
            <person name="Berbee M.L."/>
        </authorList>
    </citation>
    <scope>NUCLEOTIDE SEQUENCE [LARGE SCALE GENOMIC DNA]</scope>
    <source>
        <strain evidence="1 2">NRRL 28638</strain>
    </source>
</reference>
<proteinExistence type="predicted"/>
<dbReference type="AlphaFoldDB" id="A0A137PAK9"/>
<dbReference type="Proteomes" id="UP000070444">
    <property type="component" value="Unassembled WGS sequence"/>
</dbReference>
<dbReference type="STRING" id="796925.A0A137PAK9"/>
<sequence length="239" mass="27727">MTITTLTQKLIKLSQLRHQIISNSKLAIKYKCEIEALTNDLSKLNYLTLFRKAGRIRRKKNYLKKKKLQAKNNTSQTSIKEKTKLEEIGCKRIINLLPHLQADNLNLKQKKTKRIKSNLQFKEELVKKLKILLELRKSKNSRINEEGGEGDGNEFFNRIKLENSNSTINEEDNSKSNIKEAINIEGFYQVGNDSIEGLIRIRKQWDKYITSSNNSGDKIPPGFINDPYPSSKEWAKYLK</sequence>
<accession>A0A137PAK9</accession>
<keyword evidence="2" id="KW-1185">Reference proteome</keyword>
<dbReference type="Pfam" id="PF16021">
    <property type="entry name" value="PDCD7"/>
    <property type="match status" value="1"/>
</dbReference>
<protein>
    <submittedName>
        <fullName evidence="1">Uncharacterized protein</fullName>
    </submittedName>
</protein>
<organism evidence="1 2">
    <name type="scientific">Conidiobolus coronatus (strain ATCC 28846 / CBS 209.66 / NRRL 28638)</name>
    <name type="common">Delacroixia coronata</name>
    <dbReference type="NCBI Taxonomy" id="796925"/>
    <lineage>
        <taxon>Eukaryota</taxon>
        <taxon>Fungi</taxon>
        <taxon>Fungi incertae sedis</taxon>
        <taxon>Zoopagomycota</taxon>
        <taxon>Entomophthoromycotina</taxon>
        <taxon>Entomophthoromycetes</taxon>
        <taxon>Entomophthorales</taxon>
        <taxon>Ancylistaceae</taxon>
        <taxon>Conidiobolus</taxon>
    </lineage>
</organism>
<gene>
    <name evidence="1" type="ORF">CONCODRAFT_169276</name>
</gene>
<evidence type="ECO:0000313" key="1">
    <source>
        <dbReference type="EMBL" id="KXN72059.1"/>
    </source>
</evidence>
<dbReference type="OrthoDB" id="2289628at2759"/>